<dbReference type="Pfam" id="PF23240">
    <property type="entry name" value="HAT_PRP39_N"/>
    <property type="match status" value="1"/>
</dbReference>
<feature type="region of interest" description="Disordered" evidence="7">
    <location>
        <begin position="883"/>
        <end position="934"/>
    </location>
</feature>
<dbReference type="SUPFAM" id="SSF48452">
    <property type="entry name" value="TPR-like"/>
    <property type="match status" value="1"/>
</dbReference>
<dbReference type="AlphaFoldDB" id="A0A058Z9Q2"/>
<feature type="region of interest" description="Disordered" evidence="7">
    <location>
        <begin position="308"/>
        <end position="327"/>
    </location>
</feature>
<dbReference type="InterPro" id="IPR012677">
    <property type="entry name" value="Nucleotide-bd_a/b_plait_sf"/>
</dbReference>
<feature type="compositionally biased region" description="Low complexity" evidence="7">
    <location>
        <begin position="909"/>
        <end position="934"/>
    </location>
</feature>
<dbReference type="OrthoDB" id="360390at2759"/>
<dbReference type="GO" id="GO:0006397">
    <property type="term" value="P:mRNA processing"/>
    <property type="evidence" value="ECO:0007669"/>
    <property type="project" value="UniProtKB-KW"/>
</dbReference>
<dbReference type="EMBL" id="KB932204">
    <property type="protein sequence ID" value="KCV70846.1"/>
    <property type="molecule type" value="Genomic_DNA"/>
</dbReference>
<proteinExistence type="predicted"/>
<dbReference type="SMART" id="SM00360">
    <property type="entry name" value="RRM"/>
    <property type="match status" value="1"/>
</dbReference>
<keyword evidence="5" id="KW-0539">Nucleus</keyword>
<evidence type="ECO:0000259" key="8">
    <source>
        <dbReference type="PROSITE" id="PS50102"/>
    </source>
</evidence>
<evidence type="ECO:0000256" key="1">
    <source>
        <dbReference type="ARBA" id="ARBA00004123"/>
    </source>
</evidence>
<accession>A0A058Z9Q2</accession>
<evidence type="ECO:0000313" key="10">
    <source>
        <dbReference type="Proteomes" id="UP000030693"/>
    </source>
</evidence>
<dbReference type="RefSeq" id="XP_009495362.1">
    <property type="nucleotide sequence ID" value="XM_009497087.1"/>
</dbReference>
<organism evidence="9">
    <name type="scientific">Fonticula alba</name>
    <name type="common">Slime mold</name>
    <dbReference type="NCBI Taxonomy" id="691883"/>
    <lineage>
        <taxon>Eukaryota</taxon>
        <taxon>Rotosphaerida</taxon>
        <taxon>Fonticulaceae</taxon>
        <taxon>Fonticula</taxon>
    </lineage>
</organism>
<feature type="compositionally biased region" description="Low complexity" evidence="7">
    <location>
        <begin position="311"/>
        <end position="323"/>
    </location>
</feature>
<dbReference type="eggNOG" id="KOG0128">
    <property type="taxonomic scope" value="Eukaryota"/>
</dbReference>
<keyword evidence="4" id="KW-0508">mRNA splicing</keyword>
<dbReference type="Pfam" id="PF00076">
    <property type="entry name" value="RRM_1"/>
    <property type="match status" value="1"/>
</dbReference>
<protein>
    <recommendedName>
        <fullName evidence="8">RRM domain-containing protein</fullName>
    </recommendedName>
</protein>
<feature type="region of interest" description="Disordered" evidence="7">
    <location>
        <begin position="694"/>
        <end position="771"/>
    </location>
</feature>
<gene>
    <name evidence="9" type="ORF">H696_03203</name>
</gene>
<dbReference type="PANTHER" id="PTHR17204">
    <property type="entry name" value="PRE-MRNA PROCESSING PROTEIN PRP39-RELATED"/>
    <property type="match status" value="1"/>
</dbReference>
<dbReference type="Proteomes" id="UP000030693">
    <property type="component" value="Unassembled WGS sequence"/>
</dbReference>
<feature type="region of interest" description="Disordered" evidence="7">
    <location>
        <begin position="1"/>
        <end position="82"/>
    </location>
</feature>
<dbReference type="OMA" id="WLEYTHY"/>
<dbReference type="SUPFAM" id="SSF54928">
    <property type="entry name" value="RNA-binding domain, RBD"/>
    <property type="match status" value="1"/>
</dbReference>
<dbReference type="InterPro" id="IPR011990">
    <property type="entry name" value="TPR-like_helical_dom_sf"/>
</dbReference>
<keyword evidence="6" id="KW-0694">RNA-binding</keyword>
<dbReference type="InterPro" id="IPR000504">
    <property type="entry name" value="RRM_dom"/>
</dbReference>
<name>A0A058Z9Q2_FONAL</name>
<dbReference type="STRING" id="691883.A0A058Z9Q2"/>
<evidence type="ECO:0000256" key="6">
    <source>
        <dbReference type="PROSITE-ProRule" id="PRU00176"/>
    </source>
</evidence>
<dbReference type="InterPro" id="IPR003107">
    <property type="entry name" value="HAT"/>
</dbReference>
<feature type="domain" description="RRM" evidence="8">
    <location>
        <begin position="773"/>
        <end position="849"/>
    </location>
</feature>
<keyword evidence="2" id="KW-0507">mRNA processing</keyword>
<evidence type="ECO:0000256" key="5">
    <source>
        <dbReference type="ARBA" id="ARBA00023242"/>
    </source>
</evidence>
<dbReference type="GeneID" id="20527928"/>
<keyword evidence="3" id="KW-0677">Repeat</keyword>
<keyword evidence="10" id="KW-1185">Reference proteome</keyword>
<dbReference type="PROSITE" id="PS50102">
    <property type="entry name" value="RRM"/>
    <property type="match status" value="1"/>
</dbReference>
<feature type="compositionally biased region" description="Low complexity" evidence="7">
    <location>
        <begin position="20"/>
        <end position="36"/>
    </location>
</feature>
<evidence type="ECO:0000256" key="3">
    <source>
        <dbReference type="ARBA" id="ARBA00022737"/>
    </source>
</evidence>
<evidence type="ECO:0000313" key="9">
    <source>
        <dbReference type="EMBL" id="KCV70846.1"/>
    </source>
</evidence>
<comment type="subcellular location">
    <subcellularLocation>
        <location evidence="1">Nucleus</location>
    </subcellularLocation>
</comment>
<dbReference type="SMART" id="SM00386">
    <property type="entry name" value="HAT"/>
    <property type="match status" value="5"/>
</dbReference>
<evidence type="ECO:0000256" key="4">
    <source>
        <dbReference type="ARBA" id="ARBA00023187"/>
    </source>
</evidence>
<dbReference type="Gene3D" id="1.25.40.10">
    <property type="entry name" value="Tetratricopeptide repeat domain"/>
    <property type="match status" value="2"/>
</dbReference>
<feature type="compositionally biased region" description="Basic and acidic residues" evidence="7">
    <location>
        <begin position="761"/>
        <end position="770"/>
    </location>
</feature>
<dbReference type="GO" id="GO:0008380">
    <property type="term" value="P:RNA splicing"/>
    <property type="evidence" value="ECO:0007669"/>
    <property type="project" value="UniProtKB-KW"/>
</dbReference>
<sequence length="934" mass="101392">MSTRPSLVGPLFPDAEDHSSSSASSSSDDENSSLSDFGSDIPMIGDSDSSDAEDAIVEGMQQVPSGNDPEETPSPDEASASVTDAVPVAALVAALQSKLRRNTRDYQSYVQLVEVLETSAQLSHRELLTHTRDKFYQHFPLPARVWRSHLHALAAELPSQFDPDCAPEPEKNIIRTFEKALLDCPTVDIWMDYIRFLNRRFACRLMVCLDEGTDPSVYSISDLQLDAHFSPESIRRVLARAVQVCGWSYSQAPDLWLLYFQTELAFDDEVFPPTMARDSTFGIVELSEILDLPEGAFWPTFSPECIDEETASSSRGSASLSKSRAQESKTDRLRRIISRALRAPVENPEPVMAALEAWLADLSEDELPSGQRGKLRALSADARREATELAPLEAGAFGPTASIEGALAYVDAVEAKRAKSNPFRAQVVYEQAIAAFPFSQELWSRYCRFADRYVTDPVAALNVHHRAVRFCGWSGAFWAGYLAGLERFGSCTSAATALVQQAMSSGLLNSVDEVVPVYLALGALLLRSARAVLTGDSAASLDVVPEVAALRDALRAGIARAQSLNPPAGDLYFRLERFWARAEYEVLGDPAAGQTVYESIIKLQGRSAELWIEYAKLELAYNRAQPQWRTVFRRAAGANIADNPAALFAEWLTCEGLHGGPADHADALRRVEVQQKILADRYAQALSAQAAAATAANEAPAEPRRRAAAARRTAESVESLPKADGPASKGEKVVSKVAEPVPKVDKPPPAEGATEGTNLSEPKKRTRAEDTSSSVFLSNLSFKATEEDIRAFFETFATVTSVRIVKNPRGISKGFAYVDLGDEMDVSRALARDRSTLIDRPLFISPVKPKEASAKQARPSPPPTAVVATNILKPRSVMAPLRPAHLAASRPRPRMATPNIGKTTSSLFASKSSMPMAPTAPSPASNSKTDGPTG</sequence>
<evidence type="ECO:0000256" key="7">
    <source>
        <dbReference type="SAM" id="MobiDB-lite"/>
    </source>
</evidence>
<reference evidence="9" key="1">
    <citation type="submission" date="2013-04" db="EMBL/GenBank/DDBJ databases">
        <title>The Genome Sequence of Fonticula alba ATCC 38817.</title>
        <authorList>
            <consortium name="The Broad Institute Genomics Platform"/>
            <person name="Russ C."/>
            <person name="Cuomo C."/>
            <person name="Burger G."/>
            <person name="Gray M.W."/>
            <person name="Holland P.W.H."/>
            <person name="King N."/>
            <person name="Lang F.B.F."/>
            <person name="Roger A.J."/>
            <person name="Ruiz-Trillo I."/>
            <person name="Brown M."/>
            <person name="Walker B."/>
            <person name="Young S."/>
            <person name="Zeng Q."/>
            <person name="Gargeya S."/>
            <person name="Fitzgerald M."/>
            <person name="Haas B."/>
            <person name="Abouelleil A."/>
            <person name="Allen A.W."/>
            <person name="Alvarado L."/>
            <person name="Arachchi H.M."/>
            <person name="Berlin A.M."/>
            <person name="Chapman S.B."/>
            <person name="Gainer-Dewar J."/>
            <person name="Goldberg J."/>
            <person name="Griggs A."/>
            <person name="Gujja S."/>
            <person name="Hansen M."/>
            <person name="Howarth C."/>
            <person name="Imamovic A."/>
            <person name="Ireland A."/>
            <person name="Larimer J."/>
            <person name="McCowan C."/>
            <person name="Murphy C."/>
            <person name="Pearson M."/>
            <person name="Poon T.W."/>
            <person name="Priest M."/>
            <person name="Roberts A."/>
            <person name="Saif S."/>
            <person name="Shea T."/>
            <person name="Sisk P."/>
            <person name="Sykes S."/>
            <person name="Wortman J."/>
            <person name="Nusbaum C."/>
            <person name="Birren B."/>
        </authorList>
    </citation>
    <scope>NUCLEOTIDE SEQUENCE [LARGE SCALE GENOMIC DNA]</scope>
    <source>
        <strain evidence="9">ATCC 38817</strain>
    </source>
</reference>
<dbReference type="PANTHER" id="PTHR17204:SF25">
    <property type="entry name" value="RRM DOMAIN-CONTAINING PROTEIN"/>
    <property type="match status" value="1"/>
</dbReference>
<dbReference type="GO" id="GO:0005634">
    <property type="term" value="C:nucleus"/>
    <property type="evidence" value="ECO:0007669"/>
    <property type="project" value="UniProtKB-SubCell"/>
</dbReference>
<dbReference type="InterPro" id="IPR035979">
    <property type="entry name" value="RBD_domain_sf"/>
</dbReference>
<dbReference type="GO" id="GO:0003723">
    <property type="term" value="F:RNA binding"/>
    <property type="evidence" value="ECO:0007669"/>
    <property type="project" value="UniProtKB-UniRule"/>
</dbReference>
<evidence type="ECO:0000256" key="2">
    <source>
        <dbReference type="ARBA" id="ARBA00022664"/>
    </source>
</evidence>
<dbReference type="Gene3D" id="3.30.70.330">
    <property type="match status" value="1"/>
</dbReference>